<protein>
    <submittedName>
        <fullName evidence="7">Translocation/assembly module TamB</fullName>
    </submittedName>
</protein>
<evidence type="ECO:0000256" key="4">
    <source>
        <dbReference type="ARBA" id="ARBA00023136"/>
    </source>
</evidence>
<organism evidence="7 8">
    <name type="scientific">Hufsiella arboris</name>
    <dbReference type="NCBI Taxonomy" id="2695275"/>
    <lineage>
        <taxon>Bacteria</taxon>
        <taxon>Pseudomonadati</taxon>
        <taxon>Bacteroidota</taxon>
        <taxon>Sphingobacteriia</taxon>
        <taxon>Sphingobacteriales</taxon>
        <taxon>Sphingobacteriaceae</taxon>
        <taxon>Hufsiella</taxon>
    </lineage>
</organism>
<feature type="region of interest" description="Disordered" evidence="5">
    <location>
        <begin position="1633"/>
        <end position="1657"/>
    </location>
</feature>
<sequence>MFVLIRVPAVQNFARQKAVSYLEGKIGTKVEINRISLDLPKLIVLEDIYFEDQKKDTLLAGDTIRVDVSLLKLLHNKLEINELDFRGITANIQRTPDSVFNFDYITKAFVSEQKKEPKPEDTTSTMKFSLDKINLDRIRARFKDAITANDVDVYLGHFDTRVKEFDLDKMKFNVPKIKLSNVYAKVIQGKPAATPEPKAVDSIKAAEPMNMDLALKTIDLDRIKVDYRNDVSAMKTNVSLGRLLVETDKIDLKKQLINLNTIALQNSDILFQLGKTQQAKIVANEASKEVEVQANNWKVTLANADFSNNNIRFDNFNMPVQKQGLDFGHLNIKNFGLKAENFVYAINTISGNIKDGHFSDRSGFDLRKIQTDFFYGSKQAYLNNLYIATSRSVLRDRIRLNYPSIESLSKNPGEMRVDANLAGSKLGFKDVILLVPSLAGTNPFKSNPNAVLTINGKVNGQVKNLNIPSLEISGFRSTHILASAKITGLPDVNKAFFDLNIKDFSTRSSDLASFVPPGTLPPSIRLPEALKLNGTFKGGITNFATNLNLNSSFGSAKAIASYNAVRKGSERYKANVRLFNFNVGRLIKQEKTIGRITLAANVDGVGTDPKTMRANLNGKVFKADYNNYTYRNLSLKGSSQAGVIIAKANMLDPNITFDMAAKANMNKKYPQIKADLMVDSVNLQKLNFSKEDIRFHGKLAADLPTADPDYLNGKILLTQALLAKSGQRFQMDTVSIVSTATADSNTLALKSELLSANVRGKYKLTQIGTALQDLISKYYSTSTVKQTVKYSPQYFTFNAKLVNAPILANFAPDLKELATVTMNGNFDSRSQQLNFNASAPRVLYGTNDVNNLQMRINTDNNALNYSVTVDKLAASQIQILNTSISGNAKDNVITTAIEIRDSKKKDHYRIAGSLKALSDLYEFSLNPDGLLLNYQPWTVAQNNLIRFGAGGVEARDFKLSNNNQSISINTIPAGLNNPMKIDFSNFQIETITQMVKKDSLLIGGTINGTTTVSNFQASPVFVADMNVDHFNFKGDTLGNIAIKVNNQQANTYAANVSITGNGNQVDLTGNYYTGTSSMDMNLNIANLNLKSIQGFTMGNLKDATGAITGQLSIKGTASSPQVLGDVNFKQVGFRIAMLNSYFRINNDRISFNDQGINFDKFTLLDSAGNKASVDGMVYTKNFTDYRFDLDVRADDFQALNSTAKDNELFYGKLFFNTRLKIKGDMNQPNIDGSLKINDKTNFTVVLPQSDPGIEERQGIVEFVDMDNLELASALTSQKDTTKSALSGLDFSANIEIDKGAVFNVIVDQGTGDFLQVRGTGQLNAGMDPSGKISLTGTYELEEGAYNLSFNFIKRKFDIKKGSTLTWTGEPTSANVNVTAVYVANTAPIDLMENQLSGTASENNRYKQKLPFDVNLTMEGELMKPQFTFAIDLPEKSYNVSSDVISSVRTRLDQLETEPSELNKQVFALLLLNRFVGENPFASSAGGTTPESMARQSVSKLLSDQLNNLAGGLIEGVDLNVGLESSDDYTTGERKDRTDLNVGVSKRLLSDRLKVSVGSNFELEGPKQANQSTSNIAGNIEVEYQLSKDGRYLIRGYQKNEYESVIQGQVIETGLGFTLNADYNKFKELFAKKSKEDKARKRAEKEKKKQERQERKND</sequence>
<dbReference type="EMBL" id="WVHT01000013">
    <property type="protein sequence ID" value="MXV53125.1"/>
    <property type="molecule type" value="Genomic_DNA"/>
</dbReference>
<dbReference type="PANTHER" id="PTHR36985:SF1">
    <property type="entry name" value="TRANSLOCATION AND ASSEMBLY MODULE SUBUNIT TAMB"/>
    <property type="match status" value="1"/>
</dbReference>
<evidence type="ECO:0000313" key="8">
    <source>
        <dbReference type="Proteomes" id="UP000466586"/>
    </source>
</evidence>
<evidence type="ECO:0000256" key="3">
    <source>
        <dbReference type="ARBA" id="ARBA00022989"/>
    </source>
</evidence>
<reference evidence="7 8" key="1">
    <citation type="submission" date="2019-11" db="EMBL/GenBank/DDBJ databases">
        <title>Pedobacter sp. HMF7647 Genome sequencing and assembly.</title>
        <authorList>
            <person name="Kang H."/>
            <person name="Kim H."/>
            <person name="Joh K."/>
        </authorList>
    </citation>
    <scope>NUCLEOTIDE SEQUENCE [LARGE SCALE GENOMIC DNA]</scope>
    <source>
        <strain evidence="7 8">HMF7647</strain>
    </source>
</reference>
<dbReference type="PANTHER" id="PTHR36985">
    <property type="entry name" value="TRANSLOCATION AND ASSEMBLY MODULE SUBUNIT TAMB"/>
    <property type="match status" value="1"/>
</dbReference>
<dbReference type="GO" id="GO:0009306">
    <property type="term" value="P:protein secretion"/>
    <property type="evidence" value="ECO:0007669"/>
    <property type="project" value="InterPro"/>
</dbReference>
<dbReference type="Proteomes" id="UP000466586">
    <property type="component" value="Unassembled WGS sequence"/>
</dbReference>
<evidence type="ECO:0000256" key="2">
    <source>
        <dbReference type="ARBA" id="ARBA00022692"/>
    </source>
</evidence>
<keyword evidence="8" id="KW-1185">Reference proteome</keyword>
<evidence type="ECO:0000259" key="6">
    <source>
        <dbReference type="Pfam" id="PF04357"/>
    </source>
</evidence>
<evidence type="ECO:0000256" key="1">
    <source>
        <dbReference type="ARBA" id="ARBA00004167"/>
    </source>
</evidence>
<comment type="caution">
    <text evidence="7">The sequence shown here is derived from an EMBL/GenBank/DDBJ whole genome shotgun (WGS) entry which is preliminary data.</text>
</comment>
<comment type="subcellular location">
    <subcellularLocation>
        <location evidence="1">Membrane</location>
        <topology evidence="1">Single-pass membrane protein</topology>
    </subcellularLocation>
</comment>
<dbReference type="InterPro" id="IPR007452">
    <property type="entry name" value="TamB_C"/>
</dbReference>
<dbReference type="Pfam" id="PF04357">
    <property type="entry name" value="TamB"/>
    <property type="match status" value="1"/>
</dbReference>
<gene>
    <name evidence="7" type="ORF">GS399_19335</name>
</gene>
<keyword evidence="2" id="KW-0812">Transmembrane</keyword>
<proteinExistence type="predicted"/>
<name>A0A7K1YEV3_9SPHI</name>
<keyword evidence="4" id="KW-0472">Membrane</keyword>
<keyword evidence="3" id="KW-1133">Transmembrane helix</keyword>
<dbReference type="GO" id="GO:0005886">
    <property type="term" value="C:plasma membrane"/>
    <property type="evidence" value="ECO:0007669"/>
    <property type="project" value="InterPro"/>
</dbReference>
<accession>A0A7K1YEV3</accession>
<evidence type="ECO:0000313" key="7">
    <source>
        <dbReference type="EMBL" id="MXV53125.1"/>
    </source>
</evidence>
<feature type="domain" description="Translocation and assembly module TamB C-terminal" evidence="6">
    <location>
        <begin position="1164"/>
        <end position="1606"/>
    </location>
</feature>
<evidence type="ECO:0000256" key="5">
    <source>
        <dbReference type="SAM" id="MobiDB-lite"/>
    </source>
</evidence>